<feature type="compositionally biased region" description="Low complexity" evidence="1">
    <location>
        <begin position="36"/>
        <end position="67"/>
    </location>
</feature>
<dbReference type="AlphaFoldDB" id="A0A060S232"/>
<comment type="caution">
    <text evidence="3">The sequence shown here is derived from an EMBL/GenBank/DDBJ whole genome shotgun (WGS) entry which is preliminary data.</text>
</comment>
<dbReference type="OrthoDB" id="2746456at2759"/>
<gene>
    <name evidence="3" type="ORF">BN946_scf184707.g8</name>
</gene>
<proteinExistence type="predicted"/>
<evidence type="ECO:0000313" key="3">
    <source>
        <dbReference type="EMBL" id="CDO68427.1"/>
    </source>
</evidence>
<feature type="compositionally biased region" description="Polar residues" evidence="1">
    <location>
        <begin position="218"/>
        <end position="235"/>
    </location>
</feature>
<accession>A0A060S232</accession>
<evidence type="ECO:0000256" key="1">
    <source>
        <dbReference type="SAM" id="MobiDB-lite"/>
    </source>
</evidence>
<organism evidence="3 4">
    <name type="scientific">Pycnoporus cinnabarinus</name>
    <name type="common">Cinnabar-red polypore</name>
    <name type="synonym">Trametes cinnabarina</name>
    <dbReference type="NCBI Taxonomy" id="5643"/>
    <lineage>
        <taxon>Eukaryota</taxon>
        <taxon>Fungi</taxon>
        <taxon>Dikarya</taxon>
        <taxon>Basidiomycota</taxon>
        <taxon>Agaricomycotina</taxon>
        <taxon>Agaricomycetes</taxon>
        <taxon>Polyporales</taxon>
        <taxon>Polyporaceae</taxon>
        <taxon>Trametes</taxon>
    </lineage>
</organism>
<dbReference type="EMBL" id="CCBP010000014">
    <property type="protein sequence ID" value="CDO68427.1"/>
    <property type="molecule type" value="Genomic_DNA"/>
</dbReference>
<reference evidence="3" key="1">
    <citation type="submission" date="2014-01" db="EMBL/GenBank/DDBJ databases">
        <title>The genome of the white-rot fungus Pycnoporus cinnabarinus: a basidiomycete model with a versatile arsenal for lignocellulosic biomass breakdown.</title>
        <authorList>
            <person name="Levasseur A."/>
            <person name="Lomascolo A."/>
            <person name="Ruiz-Duenas F.J."/>
            <person name="Uzan E."/>
            <person name="Piumi F."/>
            <person name="Kues U."/>
            <person name="Ram A.F.J."/>
            <person name="Murat C."/>
            <person name="Haon M."/>
            <person name="Benoit I."/>
            <person name="Arfi Y."/>
            <person name="Chevret D."/>
            <person name="Drula E."/>
            <person name="Kwon M.J."/>
            <person name="Gouret P."/>
            <person name="Lesage-Meessen L."/>
            <person name="Lombard V."/>
            <person name="Mariette J."/>
            <person name="Noirot C."/>
            <person name="Park J."/>
            <person name="Patyshakuliyeva A."/>
            <person name="Wieneger R.A.B."/>
            <person name="Wosten H.A.B."/>
            <person name="Martin F."/>
            <person name="Coutinho P.M."/>
            <person name="de Vries R."/>
            <person name="Martinez A.T."/>
            <person name="Klopp C."/>
            <person name="Pontarotti P."/>
            <person name="Henrissat B."/>
            <person name="Record E."/>
        </authorList>
    </citation>
    <scope>NUCLEOTIDE SEQUENCE [LARGE SCALE GENOMIC DNA]</scope>
    <source>
        <strain evidence="3">BRFM137</strain>
    </source>
</reference>
<dbReference type="InterPro" id="IPR000210">
    <property type="entry name" value="BTB/POZ_dom"/>
</dbReference>
<dbReference type="HOGENOM" id="CLU_048296_1_0_1"/>
<feature type="region of interest" description="Disordered" evidence="1">
    <location>
        <begin position="216"/>
        <end position="235"/>
    </location>
</feature>
<keyword evidence="4" id="KW-1185">Reference proteome</keyword>
<protein>
    <recommendedName>
        <fullName evidence="2">BTB domain-containing protein</fullName>
    </recommendedName>
</protein>
<dbReference type="OMA" id="HEWINTA"/>
<dbReference type="PROSITE" id="PS50097">
    <property type="entry name" value="BTB"/>
    <property type="match status" value="1"/>
</dbReference>
<feature type="region of interest" description="Disordered" evidence="1">
    <location>
        <begin position="1"/>
        <end position="69"/>
    </location>
</feature>
<dbReference type="Proteomes" id="UP000029665">
    <property type="component" value="Unassembled WGS sequence"/>
</dbReference>
<feature type="domain" description="BTB" evidence="2">
    <location>
        <begin position="82"/>
        <end position="132"/>
    </location>
</feature>
<name>A0A060S232_PYCCI</name>
<evidence type="ECO:0000313" key="4">
    <source>
        <dbReference type="Proteomes" id="UP000029665"/>
    </source>
</evidence>
<sequence>MPDVSQLIQEQRHGRRGRASASSASHPRPKIREKTQTSSSPGPQTTATPSLGSSFAGATTSSATASRTTKRSRASLATFWHLDRSLVVQVQNSLFRLHPSRLSQHSQFFAALFRNSPGRCLIVVDIDDDPESASSGRPPDRDSPTLVDAYAINPPSFNVLASLVRAAHALSFKSILTFAMHLLHQMWPNDLAKLPTPKERDAAAATQTILLAQECDTTRSSAPQTSDKTSASTCTPRQMLAHTQQPDPVTTCNAMRLCQRARLAEETQWHAWLVPSGLFELGMVDVFEGMRSLIDIDWKEKGFCIGCVSERRDVWSAKRQRLWDQLDVLLGLKDADAL</sequence>
<evidence type="ECO:0000259" key="2">
    <source>
        <dbReference type="PROSITE" id="PS50097"/>
    </source>
</evidence>